<evidence type="ECO:0000313" key="2">
    <source>
        <dbReference type="Proteomes" id="UP000309138"/>
    </source>
</evidence>
<dbReference type="RefSeq" id="WP_136942177.1">
    <property type="nucleotide sequence ID" value="NZ_SWKR01000002.1"/>
</dbReference>
<dbReference type="Proteomes" id="UP000309138">
    <property type="component" value="Unassembled WGS sequence"/>
</dbReference>
<proteinExistence type="predicted"/>
<dbReference type="Gene3D" id="1.10.530.10">
    <property type="match status" value="1"/>
</dbReference>
<protein>
    <recommendedName>
        <fullName evidence="3">Chitinase class I</fullName>
    </recommendedName>
</protein>
<evidence type="ECO:0008006" key="3">
    <source>
        <dbReference type="Google" id="ProtNLM"/>
    </source>
</evidence>
<organism evidence="1 2">
    <name type="scientific">Sphingomonas baiyangensis</name>
    <dbReference type="NCBI Taxonomy" id="2572576"/>
    <lineage>
        <taxon>Bacteria</taxon>
        <taxon>Pseudomonadati</taxon>
        <taxon>Pseudomonadota</taxon>
        <taxon>Alphaproteobacteria</taxon>
        <taxon>Sphingomonadales</taxon>
        <taxon>Sphingomonadaceae</taxon>
        <taxon>Sphingomonas</taxon>
    </lineage>
</organism>
<dbReference type="SUPFAM" id="SSF53955">
    <property type="entry name" value="Lysozyme-like"/>
    <property type="match status" value="1"/>
</dbReference>
<dbReference type="InterPro" id="IPR023346">
    <property type="entry name" value="Lysozyme-like_dom_sf"/>
</dbReference>
<accession>A0A4U1L186</accession>
<keyword evidence="2" id="KW-1185">Reference proteome</keyword>
<dbReference type="OrthoDB" id="3078754at2"/>
<evidence type="ECO:0000313" key="1">
    <source>
        <dbReference type="EMBL" id="TKD50234.1"/>
    </source>
</evidence>
<dbReference type="EMBL" id="SWKR01000002">
    <property type="protein sequence ID" value="TKD50234.1"/>
    <property type="molecule type" value="Genomic_DNA"/>
</dbReference>
<comment type="caution">
    <text evidence="1">The sequence shown here is derived from an EMBL/GenBank/DDBJ whole genome shotgun (WGS) entry which is preliminary data.</text>
</comment>
<dbReference type="AlphaFoldDB" id="A0A4U1L186"/>
<reference evidence="1 2" key="1">
    <citation type="submission" date="2019-04" db="EMBL/GenBank/DDBJ databases">
        <authorList>
            <person name="Yang Y."/>
            <person name="Wei D."/>
        </authorList>
    </citation>
    <scope>NUCLEOTIDE SEQUENCE [LARGE SCALE GENOMIC DNA]</scope>
    <source>
        <strain evidence="1 2">L-1-4w-11</strain>
    </source>
</reference>
<name>A0A4U1L186_9SPHN</name>
<sequence length="202" mass="21734">MAAALRRLPEAATRFDAEPFYAAIRKSLFGGTISPSQFEGIEAKLKAFAGQPLAYVAYMLATSYWETARTMQPIAEFGKGKGRKYGVSGPHGGQVAYGRGDVQLTWPDNYARADKELGLNGKLIGNYDNALDPDISAAIMLRGMTEGWFTGKKLSDYLPAAGPATEGGFTPARRIINGTDKQHEIAGIALKWQTALQAGGWA</sequence>
<gene>
    <name evidence="1" type="ORF">FBR43_05285</name>
</gene>